<evidence type="ECO:0000313" key="14">
    <source>
        <dbReference type="EMBL" id="ORY43122.1"/>
    </source>
</evidence>
<accession>A0A1Y2C7W2</accession>
<dbReference type="GO" id="GO:0005886">
    <property type="term" value="C:plasma membrane"/>
    <property type="evidence" value="ECO:0007669"/>
    <property type="project" value="UniProtKB-SubCell"/>
</dbReference>
<dbReference type="PROSITE" id="PS50929">
    <property type="entry name" value="ABC_TM1F"/>
    <property type="match status" value="1"/>
</dbReference>
<dbReference type="GO" id="GO:0140359">
    <property type="term" value="F:ABC-type transporter activity"/>
    <property type="evidence" value="ECO:0007669"/>
    <property type="project" value="InterPro"/>
</dbReference>
<dbReference type="InterPro" id="IPR027417">
    <property type="entry name" value="P-loop_NTPase"/>
</dbReference>
<dbReference type="GO" id="GO:0016887">
    <property type="term" value="F:ATP hydrolysis activity"/>
    <property type="evidence" value="ECO:0007669"/>
    <property type="project" value="InterPro"/>
</dbReference>
<evidence type="ECO:0000256" key="6">
    <source>
        <dbReference type="ARBA" id="ARBA00022741"/>
    </source>
</evidence>
<organism evidence="14 15">
    <name type="scientific">Rhizoclosmatium globosum</name>
    <dbReference type="NCBI Taxonomy" id="329046"/>
    <lineage>
        <taxon>Eukaryota</taxon>
        <taxon>Fungi</taxon>
        <taxon>Fungi incertae sedis</taxon>
        <taxon>Chytridiomycota</taxon>
        <taxon>Chytridiomycota incertae sedis</taxon>
        <taxon>Chytridiomycetes</taxon>
        <taxon>Chytridiales</taxon>
        <taxon>Chytriomycetaceae</taxon>
        <taxon>Rhizoclosmatium</taxon>
    </lineage>
</organism>
<dbReference type="InterPro" id="IPR050173">
    <property type="entry name" value="ABC_transporter_C-like"/>
</dbReference>
<name>A0A1Y2C7W2_9FUNG</name>
<dbReference type="InterPro" id="IPR017871">
    <property type="entry name" value="ABC_transporter-like_CS"/>
</dbReference>
<evidence type="ECO:0000256" key="1">
    <source>
        <dbReference type="ARBA" id="ARBA00004651"/>
    </source>
</evidence>
<keyword evidence="10" id="KW-0325">Glycoprotein</keyword>
<keyword evidence="3" id="KW-1003">Cell membrane</keyword>
<dbReference type="SUPFAM" id="SSF52540">
    <property type="entry name" value="P-loop containing nucleoside triphosphate hydrolases"/>
    <property type="match status" value="1"/>
</dbReference>
<dbReference type="InterPro" id="IPR011527">
    <property type="entry name" value="ABC1_TM_dom"/>
</dbReference>
<sequence>MISLASPFLLLFTIPIGIIYTPIARKFLSVQRSLKRLESGSRSPIYSAFGESLQGAVTIRAFGKTDVWMSQMMETLDVNHRAFLPLWAANRWLAGRVETVGALVAFGTGLSIAFAVSERGGGVRMDPGWAGLLLNYSGMFTDVLTWLVRNSAQMEMTMTSVERLLEYTKLKQERPAVVENYPVPESWPTNGSVAFDHLGIQYQTNEDRIQIAAGESVGVVGRTGSGKSTLGMSLVRFEEYAHGTVWIDGVDIAVIGLKYLRQKLVVVPQDPFLFQGTVQLNLDPTSSYTPSEIENAFRFVTDSSKISNSGTNLSSGQKQLISLARAVLRKQSFGNRDGVIVFDEATASLDASSERVVQAVIDKLVVGDGGQRKWTSITIAHRLETVMGLDRVIVLSGGKVVEDGNPRALVKSGNGAFFDLFSK</sequence>
<dbReference type="SMART" id="SM00382">
    <property type="entry name" value="AAA"/>
    <property type="match status" value="1"/>
</dbReference>
<dbReference type="SUPFAM" id="SSF90123">
    <property type="entry name" value="ABC transporter transmembrane region"/>
    <property type="match status" value="1"/>
</dbReference>
<keyword evidence="4 11" id="KW-0812">Transmembrane</keyword>
<dbReference type="Gene3D" id="1.20.1560.10">
    <property type="entry name" value="ABC transporter type 1, transmembrane domain"/>
    <property type="match status" value="1"/>
</dbReference>
<proteinExistence type="predicted"/>
<dbReference type="Pfam" id="PF00005">
    <property type="entry name" value="ABC_tran"/>
    <property type="match status" value="1"/>
</dbReference>
<keyword evidence="7" id="KW-0067">ATP-binding</keyword>
<dbReference type="InterPro" id="IPR036640">
    <property type="entry name" value="ABC1_TM_sf"/>
</dbReference>
<protein>
    <submittedName>
        <fullName evidence="14">Multidrug resistance-associated protein 14</fullName>
    </submittedName>
</protein>
<feature type="transmembrane region" description="Helical" evidence="11">
    <location>
        <begin position="6"/>
        <end position="28"/>
    </location>
</feature>
<dbReference type="Gene3D" id="3.40.50.300">
    <property type="entry name" value="P-loop containing nucleotide triphosphate hydrolases"/>
    <property type="match status" value="1"/>
</dbReference>
<comment type="subcellular location">
    <subcellularLocation>
        <location evidence="1">Cell membrane</location>
        <topology evidence="1">Multi-pass membrane protein</topology>
    </subcellularLocation>
</comment>
<reference evidence="14 15" key="1">
    <citation type="submission" date="2016-07" db="EMBL/GenBank/DDBJ databases">
        <title>Pervasive Adenine N6-methylation of Active Genes in Fungi.</title>
        <authorList>
            <consortium name="DOE Joint Genome Institute"/>
            <person name="Mondo S.J."/>
            <person name="Dannebaum R.O."/>
            <person name="Kuo R.C."/>
            <person name="Labutti K."/>
            <person name="Haridas S."/>
            <person name="Kuo A."/>
            <person name="Salamov A."/>
            <person name="Ahrendt S.R."/>
            <person name="Lipzen A."/>
            <person name="Sullivan W."/>
            <person name="Andreopoulos W.B."/>
            <person name="Clum A."/>
            <person name="Lindquist E."/>
            <person name="Daum C."/>
            <person name="Ramamoorthy G.K."/>
            <person name="Gryganskyi A."/>
            <person name="Culley D."/>
            <person name="Magnuson J.K."/>
            <person name="James T.Y."/>
            <person name="O'Malley M.A."/>
            <person name="Stajich J.E."/>
            <person name="Spatafora J.W."/>
            <person name="Visel A."/>
            <person name="Grigoriev I.V."/>
        </authorList>
    </citation>
    <scope>NUCLEOTIDE SEQUENCE [LARGE SCALE GENOMIC DNA]</scope>
    <source>
        <strain evidence="14 15">JEL800</strain>
    </source>
</reference>
<evidence type="ECO:0000256" key="8">
    <source>
        <dbReference type="ARBA" id="ARBA00022989"/>
    </source>
</evidence>
<dbReference type="PROSITE" id="PS00211">
    <property type="entry name" value="ABC_TRANSPORTER_1"/>
    <property type="match status" value="1"/>
</dbReference>
<dbReference type="PANTHER" id="PTHR24223">
    <property type="entry name" value="ATP-BINDING CASSETTE SUB-FAMILY C"/>
    <property type="match status" value="1"/>
</dbReference>
<evidence type="ECO:0000256" key="11">
    <source>
        <dbReference type="SAM" id="Phobius"/>
    </source>
</evidence>
<dbReference type="EMBL" id="MCGO01000026">
    <property type="protein sequence ID" value="ORY43122.1"/>
    <property type="molecule type" value="Genomic_DNA"/>
</dbReference>
<keyword evidence="6" id="KW-0547">Nucleotide-binding</keyword>
<evidence type="ECO:0000259" key="13">
    <source>
        <dbReference type="PROSITE" id="PS50929"/>
    </source>
</evidence>
<evidence type="ECO:0000256" key="3">
    <source>
        <dbReference type="ARBA" id="ARBA00022475"/>
    </source>
</evidence>
<evidence type="ECO:0000313" key="15">
    <source>
        <dbReference type="Proteomes" id="UP000193642"/>
    </source>
</evidence>
<dbReference type="Pfam" id="PF00664">
    <property type="entry name" value="ABC_membrane"/>
    <property type="match status" value="1"/>
</dbReference>
<evidence type="ECO:0000256" key="2">
    <source>
        <dbReference type="ARBA" id="ARBA00022448"/>
    </source>
</evidence>
<dbReference type="PANTHER" id="PTHR24223:SF353">
    <property type="entry name" value="ABC TRANSPORTER ATP-BINDING PROTEIN_PERMEASE VMR1-RELATED"/>
    <property type="match status" value="1"/>
</dbReference>
<keyword evidence="2" id="KW-0813">Transport</keyword>
<keyword evidence="5" id="KW-0677">Repeat</keyword>
<dbReference type="PROSITE" id="PS50893">
    <property type="entry name" value="ABC_TRANSPORTER_2"/>
    <property type="match status" value="1"/>
</dbReference>
<keyword evidence="15" id="KW-1185">Reference proteome</keyword>
<feature type="domain" description="ABC transporter" evidence="12">
    <location>
        <begin position="178"/>
        <end position="422"/>
    </location>
</feature>
<dbReference type="Proteomes" id="UP000193642">
    <property type="component" value="Unassembled WGS sequence"/>
</dbReference>
<evidence type="ECO:0000256" key="9">
    <source>
        <dbReference type="ARBA" id="ARBA00023136"/>
    </source>
</evidence>
<feature type="domain" description="ABC transmembrane type-1" evidence="13">
    <location>
        <begin position="1"/>
        <end position="156"/>
    </location>
</feature>
<dbReference type="InterPro" id="IPR003593">
    <property type="entry name" value="AAA+_ATPase"/>
</dbReference>
<dbReference type="FunFam" id="3.40.50.300:FF:002145">
    <property type="entry name" value="ABC transporter (MsbA subfamily)"/>
    <property type="match status" value="1"/>
</dbReference>
<keyword evidence="9 11" id="KW-0472">Membrane</keyword>
<evidence type="ECO:0000256" key="5">
    <source>
        <dbReference type="ARBA" id="ARBA00022737"/>
    </source>
</evidence>
<evidence type="ECO:0000259" key="12">
    <source>
        <dbReference type="PROSITE" id="PS50893"/>
    </source>
</evidence>
<gene>
    <name evidence="14" type="ORF">BCR33DRAFT_753967</name>
</gene>
<dbReference type="OrthoDB" id="6500128at2759"/>
<keyword evidence="8 11" id="KW-1133">Transmembrane helix</keyword>
<comment type="caution">
    <text evidence="14">The sequence shown here is derived from an EMBL/GenBank/DDBJ whole genome shotgun (WGS) entry which is preliminary data.</text>
</comment>
<evidence type="ECO:0000256" key="4">
    <source>
        <dbReference type="ARBA" id="ARBA00022692"/>
    </source>
</evidence>
<dbReference type="GO" id="GO:0005524">
    <property type="term" value="F:ATP binding"/>
    <property type="evidence" value="ECO:0007669"/>
    <property type="project" value="UniProtKB-KW"/>
</dbReference>
<evidence type="ECO:0000256" key="7">
    <source>
        <dbReference type="ARBA" id="ARBA00022840"/>
    </source>
</evidence>
<dbReference type="InterPro" id="IPR003439">
    <property type="entry name" value="ABC_transporter-like_ATP-bd"/>
</dbReference>
<evidence type="ECO:0000256" key="10">
    <source>
        <dbReference type="ARBA" id="ARBA00023180"/>
    </source>
</evidence>
<dbReference type="STRING" id="329046.A0A1Y2C7W2"/>
<dbReference type="AlphaFoldDB" id="A0A1Y2C7W2"/>